<dbReference type="InterPro" id="IPR006566">
    <property type="entry name" value="FBD"/>
</dbReference>
<dbReference type="Proteomes" id="UP001172457">
    <property type="component" value="Chromosome 3"/>
</dbReference>
<dbReference type="PANTHER" id="PTHR31639:SF333">
    <property type="entry name" value="F-BOX DOMAIN, FBD DOMAIN, LEUCINE-RICH REPEAT DOMAIN, L DOMAIN-LIKE PROTEIN-RELATED"/>
    <property type="match status" value="1"/>
</dbReference>
<dbReference type="AlphaFoldDB" id="A0AA38TF15"/>
<dbReference type="Gene3D" id="3.80.10.10">
    <property type="entry name" value="Ribonuclease Inhibitor"/>
    <property type="match status" value="1"/>
</dbReference>
<reference evidence="2" key="1">
    <citation type="submission" date="2023-03" db="EMBL/GenBank/DDBJ databases">
        <title>Chromosome-scale reference genome and RAD-based genetic map of yellow starthistle (Centaurea solstitialis) reveal putative structural variation and QTLs associated with invader traits.</title>
        <authorList>
            <person name="Reatini B."/>
            <person name="Cang F.A."/>
            <person name="Jiang Q."/>
            <person name="Mckibben M.T.W."/>
            <person name="Barker M.S."/>
            <person name="Rieseberg L.H."/>
            <person name="Dlugosch K.M."/>
        </authorList>
    </citation>
    <scope>NUCLEOTIDE SEQUENCE</scope>
    <source>
        <strain evidence="2">CAN-66</strain>
        <tissue evidence="2">Leaf</tissue>
    </source>
</reference>
<dbReference type="InterPro" id="IPR053781">
    <property type="entry name" value="F-box_AtFBL13-like"/>
</dbReference>
<dbReference type="Pfam" id="PF08387">
    <property type="entry name" value="FBD"/>
    <property type="match status" value="1"/>
</dbReference>
<dbReference type="Pfam" id="PF24758">
    <property type="entry name" value="LRR_At5g56370"/>
    <property type="match status" value="1"/>
</dbReference>
<sequence>MVTVWIFLNFMTGNHKTSLLTCAENDIISNLPEHLIGSILERLPIDDAVRTSILSKSWRYRWTTMTMLLFDEQFSKKFAEKGAFGRNGFIRTINDVLIPHNGPISKFSLHIPRIDLDSFQEVDHTMLLISRKSVQELVLTNSNSCYELPSYVSSCSKLRKLELENCIFKPLHKLEVFSNLNHVCLTNIDFGADFCGTLVTLPQLRVLWLDMCRSVYNFNIKASKLKRLAVIDCPDAMLLRLLDAPCLNMFCLCFLEPFEDFVRVERMNLSRLLSNLPEVKNLFLDGHFLKYLSADGIPKWLPRAVYSLSNLRLYDFQLSDLDQLNGALCLLRNSPNLERLCIRQSLRVSKSVPQVPSFWLMWHMTGVDLAKGLRWNVPPFHSSVVEPQVMDYDVGPASNHLESPNCLDQTLNRLQTVEIVYFEGSRPELLFIKLILAHSPSLVKLTIESETFDAHQRLNIAMDVKGFPRASPKAELFFLNPKP</sequence>
<dbReference type="Pfam" id="PF00646">
    <property type="entry name" value="F-box"/>
    <property type="match status" value="1"/>
</dbReference>
<evidence type="ECO:0000313" key="3">
    <source>
        <dbReference type="Proteomes" id="UP001172457"/>
    </source>
</evidence>
<dbReference type="SMART" id="SM00579">
    <property type="entry name" value="FBD"/>
    <property type="match status" value="1"/>
</dbReference>
<dbReference type="EMBL" id="JARYMX010000003">
    <property type="protein sequence ID" value="KAJ9558819.1"/>
    <property type="molecule type" value="Genomic_DNA"/>
</dbReference>
<dbReference type="SUPFAM" id="SSF52047">
    <property type="entry name" value="RNI-like"/>
    <property type="match status" value="1"/>
</dbReference>
<dbReference type="CDD" id="cd22160">
    <property type="entry name" value="F-box_AtFBL13-like"/>
    <property type="match status" value="1"/>
</dbReference>
<dbReference type="InterPro" id="IPR036047">
    <property type="entry name" value="F-box-like_dom_sf"/>
</dbReference>
<dbReference type="InterPro" id="IPR001810">
    <property type="entry name" value="F-box_dom"/>
</dbReference>
<accession>A0AA38TF15</accession>
<protein>
    <recommendedName>
        <fullName evidence="1">F-box domain-containing protein</fullName>
    </recommendedName>
</protein>
<organism evidence="2 3">
    <name type="scientific">Centaurea solstitialis</name>
    <name type="common">yellow star-thistle</name>
    <dbReference type="NCBI Taxonomy" id="347529"/>
    <lineage>
        <taxon>Eukaryota</taxon>
        <taxon>Viridiplantae</taxon>
        <taxon>Streptophyta</taxon>
        <taxon>Embryophyta</taxon>
        <taxon>Tracheophyta</taxon>
        <taxon>Spermatophyta</taxon>
        <taxon>Magnoliopsida</taxon>
        <taxon>eudicotyledons</taxon>
        <taxon>Gunneridae</taxon>
        <taxon>Pentapetalae</taxon>
        <taxon>asterids</taxon>
        <taxon>campanulids</taxon>
        <taxon>Asterales</taxon>
        <taxon>Asteraceae</taxon>
        <taxon>Carduoideae</taxon>
        <taxon>Cardueae</taxon>
        <taxon>Centaureinae</taxon>
        <taxon>Centaurea</taxon>
    </lineage>
</organism>
<evidence type="ECO:0000313" key="2">
    <source>
        <dbReference type="EMBL" id="KAJ9558819.1"/>
    </source>
</evidence>
<dbReference type="InterPro" id="IPR032675">
    <property type="entry name" value="LRR_dom_sf"/>
</dbReference>
<dbReference type="InterPro" id="IPR055411">
    <property type="entry name" value="LRR_FXL15/At3g58940/PEG3-like"/>
</dbReference>
<keyword evidence="3" id="KW-1185">Reference proteome</keyword>
<feature type="domain" description="F-box" evidence="1">
    <location>
        <begin position="25"/>
        <end position="77"/>
    </location>
</feature>
<dbReference type="SUPFAM" id="SSF81383">
    <property type="entry name" value="F-box domain"/>
    <property type="match status" value="1"/>
</dbReference>
<dbReference type="PROSITE" id="PS50181">
    <property type="entry name" value="FBOX"/>
    <property type="match status" value="1"/>
</dbReference>
<gene>
    <name evidence="2" type="ORF">OSB04_013433</name>
</gene>
<evidence type="ECO:0000259" key="1">
    <source>
        <dbReference type="PROSITE" id="PS50181"/>
    </source>
</evidence>
<proteinExistence type="predicted"/>
<name>A0AA38TF15_9ASTR</name>
<dbReference type="PANTHER" id="PTHR31639">
    <property type="entry name" value="F-BOX PROTEIN-LIKE"/>
    <property type="match status" value="1"/>
</dbReference>
<comment type="caution">
    <text evidence="2">The sequence shown here is derived from an EMBL/GenBank/DDBJ whole genome shotgun (WGS) entry which is preliminary data.</text>
</comment>